<keyword evidence="6 8" id="KW-0472">Membrane</keyword>
<comment type="similarity">
    <text evidence="2 7">Belongs to the ExbD/TolR family.</text>
</comment>
<dbReference type="InterPro" id="IPR003400">
    <property type="entry name" value="ExbD"/>
</dbReference>
<evidence type="ECO:0000256" key="6">
    <source>
        <dbReference type="ARBA" id="ARBA00023136"/>
    </source>
</evidence>
<sequence>MKVDLEVHRKARIDMLPLIDIVFLLLVFFIYAMLSMAVHHALPVVLPVSSTAPLDKQVTLSVTIDHHGAVFLDQEPVERQHLAERLREKTGDAKAPAVLLFADNRITYQTLYGVIDQIKIAGIDRLSLECERQP</sequence>
<dbReference type="EMBL" id="AP021874">
    <property type="protein sequence ID" value="BBO67607.1"/>
    <property type="molecule type" value="Genomic_DNA"/>
</dbReference>
<dbReference type="GO" id="GO:0015031">
    <property type="term" value="P:protein transport"/>
    <property type="evidence" value="ECO:0007669"/>
    <property type="project" value="UniProtKB-KW"/>
</dbReference>
<dbReference type="Proteomes" id="UP000427906">
    <property type="component" value="Chromosome"/>
</dbReference>
<gene>
    <name evidence="9" type="ORF">DSCA_15370</name>
</gene>
<feature type="transmembrane region" description="Helical" evidence="8">
    <location>
        <begin position="21"/>
        <end position="42"/>
    </location>
</feature>
<dbReference type="Gene3D" id="3.30.420.270">
    <property type="match status" value="1"/>
</dbReference>
<dbReference type="GO" id="GO:0005886">
    <property type="term" value="C:plasma membrane"/>
    <property type="evidence" value="ECO:0007669"/>
    <property type="project" value="UniProtKB-SubCell"/>
</dbReference>
<dbReference type="PANTHER" id="PTHR30558">
    <property type="entry name" value="EXBD MEMBRANE COMPONENT OF PMF-DRIVEN MACROMOLECULE IMPORT SYSTEM"/>
    <property type="match status" value="1"/>
</dbReference>
<evidence type="ECO:0000256" key="1">
    <source>
        <dbReference type="ARBA" id="ARBA00004162"/>
    </source>
</evidence>
<evidence type="ECO:0000256" key="3">
    <source>
        <dbReference type="ARBA" id="ARBA00022475"/>
    </source>
</evidence>
<evidence type="ECO:0000256" key="8">
    <source>
        <dbReference type="SAM" id="Phobius"/>
    </source>
</evidence>
<keyword evidence="7" id="KW-0653">Protein transport</keyword>
<proteinExistence type="inferred from homology"/>
<evidence type="ECO:0000313" key="10">
    <source>
        <dbReference type="Proteomes" id="UP000427906"/>
    </source>
</evidence>
<keyword evidence="3" id="KW-1003">Cell membrane</keyword>
<evidence type="ECO:0000313" key="9">
    <source>
        <dbReference type="EMBL" id="BBO67607.1"/>
    </source>
</evidence>
<organism evidence="9 10">
    <name type="scientific">Desulfosarcina alkanivorans</name>
    <dbReference type="NCBI Taxonomy" id="571177"/>
    <lineage>
        <taxon>Bacteria</taxon>
        <taxon>Pseudomonadati</taxon>
        <taxon>Thermodesulfobacteriota</taxon>
        <taxon>Desulfobacteria</taxon>
        <taxon>Desulfobacterales</taxon>
        <taxon>Desulfosarcinaceae</taxon>
        <taxon>Desulfosarcina</taxon>
    </lineage>
</organism>
<evidence type="ECO:0000256" key="2">
    <source>
        <dbReference type="ARBA" id="ARBA00005811"/>
    </source>
</evidence>
<dbReference type="AlphaFoldDB" id="A0A5K7YSI4"/>
<evidence type="ECO:0000256" key="7">
    <source>
        <dbReference type="RuleBase" id="RU003879"/>
    </source>
</evidence>
<reference evidence="9 10" key="1">
    <citation type="submission" date="2019-11" db="EMBL/GenBank/DDBJ databases">
        <title>Comparative genomics of hydrocarbon-degrading Desulfosarcina strains.</title>
        <authorList>
            <person name="Watanabe M."/>
            <person name="Kojima H."/>
            <person name="Fukui M."/>
        </authorList>
    </citation>
    <scope>NUCLEOTIDE SEQUENCE [LARGE SCALE GENOMIC DNA]</scope>
    <source>
        <strain evidence="9 10">PL12</strain>
    </source>
</reference>
<dbReference type="PANTHER" id="PTHR30558:SF3">
    <property type="entry name" value="BIOPOLYMER TRANSPORT PROTEIN EXBD-RELATED"/>
    <property type="match status" value="1"/>
</dbReference>
<keyword evidence="5 8" id="KW-1133">Transmembrane helix</keyword>
<keyword evidence="10" id="KW-1185">Reference proteome</keyword>
<dbReference type="Pfam" id="PF02472">
    <property type="entry name" value="ExbD"/>
    <property type="match status" value="1"/>
</dbReference>
<evidence type="ECO:0000256" key="5">
    <source>
        <dbReference type="ARBA" id="ARBA00022989"/>
    </source>
</evidence>
<protein>
    <submittedName>
        <fullName evidence="9">Biopolymer transporter ExbD</fullName>
    </submittedName>
</protein>
<dbReference type="OrthoDB" id="9793581at2"/>
<dbReference type="RefSeq" id="WP_155315849.1">
    <property type="nucleotide sequence ID" value="NZ_AP021874.1"/>
</dbReference>
<keyword evidence="4 7" id="KW-0812">Transmembrane</keyword>
<dbReference type="GO" id="GO:0022857">
    <property type="term" value="F:transmembrane transporter activity"/>
    <property type="evidence" value="ECO:0007669"/>
    <property type="project" value="InterPro"/>
</dbReference>
<evidence type="ECO:0000256" key="4">
    <source>
        <dbReference type="ARBA" id="ARBA00022692"/>
    </source>
</evidence>
<comment type="subcellular location">
    <subcellularLocation>
        <location evidence="1">Cell membrane</location>
        <topology evidence="1">Single-pass membrane protein</topology>
    </subcellularLocation>
    <subcellularLocation>
        <location evidence="7">Cell membrane</location>
        <topology evidence="7">Single-pass type II membrane protein</topology>
    </subcellularLocation>
</comment>
<name>A0A5K7YSI4_9BACT</name>
<accession>A0A5K7YSI4</accession>
<dbReference type="KEGG" id="dalk:DSCA_15370"/>
<keyword evidence="7" id="KW-0813">Transport</keyword>